<dbReference type="OrthoDB" id="5406014at2759"/>
<dbReference type="InterPro" id="IPR001496">
    <property type="entry name" value="SOCS_box"/>
</dbReference>
<dbReference type="SMART" id="SM00248">
    <property type="entry name" value="ANK"/>
    <property type="match status" value="6"/>
</dbReference>
<dbReference type="PROSITE" id="PS50088">
    <property type="entry name" value="ANK_REPEAT"/>
    <property type="match status" value="5"/>
</dbReference>
<dbReference type="EnsemblMetazoa" id="CapteT162329">
    <property type="protein sequence ID" value="CapteP162329"/>
    <property type="gene ID" value="CapteG162329"/>
</dbReference>
<evidence type="ECO:0000259" key="2">
    <source>
        <dbReference type="PROSITE" id="PS50225"/>
    </source>
</evidence>
<gene>
    <name evidence="3" type="ORF">CAPTEDRAFT_162329</name>
</gene>
<keyword evidence="5" id="KW-1185">Reference proteome</keyword>
<dbReference type="Pfam" id="PF07525">
    <property type="entry name" value="SOCS_box"/>
    <property type="match status" value="1"/>
</dbReference>
<protein>
    <recommendedName>
        <fullName evidence="2">SOCS box domain-containing protein</fullName>
    </recommendedName>
</protein>
<feature type="domain" description="SOCS box" evidence="2">
    <location>
        <begin position="491"/>
        <end position="539"/>
    </location>
</feature>
<name>R7TPZ2_CAPTE</name>
<dbReference type="PROSITE" id="PS50297">
    <property type="entry name" value="ANK_REP_REGION"/>
    <property type="match status" value="5"/>
</dbReference>
<dbReference type="AlphaFoldDB" id="R7TPZ2"/>
<organism evidence="3">
    <name type="scientific">Capitella teleta</name>
    <name type="common">Polychaete worm</name>
    <dbReference type="NCBI Taxonomy" id="283909"/>
    <lineage>
        <taxon>Eukaryota</taxon>
        <taxon>Metazoa</taxon>
        <taxon>Spiralia</taxon>
        <taxon>Lophotrochozoa</taxon>
        <taxon>Annelida</taxon>
        <taxon>Polychaeta</taxon>
        <taxon>Sedentaria</taxon>
        <taxon>Scolecida</taxon>
        <taxon>Capitellidae</taxon>
        <taxon>Capitella</taxon>
    </lineage>
</organism>
<reference evidence="3 5" key="2">
    <citation type="journal article" date="2013" name="Nature">
        <title>Insights into bilaterian evolution from three spiralian genomes.</title>
        <authorList>
            <person name="Simakov O."/>
            <person name="Marletaz F."/>
            <person name="Cho S.J."/>
            <person name="Edsinger-Gonzales E."/>
            <person name="Havlak P."/>
            <person name="Hellsten U."/>
            <person name="Kuo D.H."/>
            <person name="Larsson T."/>
            <person name="Lv J."/>
            <person name="Arendt D."/>
            <person name="Savage R."/>
            <person name="Osoegawa K."/>
            <person name="de Jong P."/>
            <person name="Grimwood J."/>
            <person name="Chapman J.A."/>
            <person name="Shapiro H."/>
            <person name="Aerts A."/>
            <person name="Otillar R.P."/>
            <person name="Terry A.Y."/>
            <person name="Boore J.L."/>
            <person name="Grigoriev I.V."/>
            <person name="Lindberg D.R."/>
            <person name="Seaver E.C."/>
            <person name="Weisblat D.A."/>
            <person name="Putnam N.H."/>
            <person name="Rokhsar D.S."/>
        </authorList>
    </citation>
    <scope>NUCLEOTIDE SEQUENCE</scope>
    <source>
        <strain evidence="3 5">I ESC-2004</strain>
    </source>
</reference>
<feature type="repeat" description="ANK" evidence="1">
    <location>
        <begin position="118"/>
        <end position="150"/>
    </location>
</feature>
<accession>R7TPZ2</accession>
<evidence type="ECO:0000256" key="1">
    <source>
        <dbReference type="PROSITE-ProRule" id="PRU00023"/>
    </source>
</evidence>
<reference evidence="4" key="3">
    <citation type="submission" date="2015-06" db="UniProtKB">
        <authorList>
            <consortium name="EnsemblMetazoa"/>
        </authorList>
    </citation>
    <scope>IDENTIFICATION</scope>
</reference>
<dbReference type="SUPFAM" id="SSF48403">
    <property type="entry name" value="Ankyrin repeat"/>
    <property type="match status" value="1"/>
</dbReference>
<keyword evidence="1" id="KW-0040">ANK repeat</keyword>
<dbReference type="OMA" id="QGGEMRW"/>
<dbReference type="InterPro" id="IPR036770">
    <property type="entry name" value="Ankyrin_rpt-contain_sf"/>
</dbReference>
<dbReference type="EMBL" id="AMQN01011705">
    <property type="status" value="NOT_ANNOTATED_CDS"/>
    <property type="molecule type" value="Genomic_DNA"/>
</dbReference>
<proteinExistence type="predicted"/>
<feature type="repeat" description="ANK" evidence="1">
    <location>
        <begin position="193"/>
        <end position="225"/>
    </location>
</feature>
<dbReference type="Pfam" id="PF12796">
    <property type="entry name" value="Ank_2"/>
    <property type="match status" value="2"/>
</dbReference>
<evidence type="ECO:0000313" key="5">
    <source>
        <dbReference type="Proteomes" id="UP000014760"/>
    </source>
</evidence>
<feature type="repeat" description="ANK" evidence="1">
    <location>
        <begin position="226"/>
        <end position="258"/>
    </location>
</feature>
<dbReference type="PANTHER" id="PTHR24118">
    <property type="entry name" value="POTE ANKYRIN DOMAIN"/>
    <property type="match status" value="1"/>
</dbReference>
<feature type="repeat" description="ANK" evidence="1">
    <location>
        <begin position="259"/>
        <end position="291"/>
    </location>
</feature>
<dbReference type="HOGENOM" id="CLU_497186_0_0_1"/>
<dbReference type="Proteomes" id="UP000014760">
    <property type="component" value="Unassembled WGS sequence"/>
</dbReference>
<dbReference type="EMBL" id="KB309035">
    <property type="protein sequence ID" value="ELT95724.1"/>
    <property type="molecule type" value="Genomic_DNA"/>
</dbReference>
<dbReference type="PANTHER" id="PTHR24118:SF99">
    <property type="entry name" value="POTE ANKYRIN DOMAIN FAMILY MEMBER 3C-RELATED"/>
    <property type="match status" value="1"/>
</dbReference>
<dbReference type="Gene3D" id="1.25.40.20">
    <property type="entry name" value="Ankyrin repeat-containing domain"/>
    <property type="match status" value="3"/>
</dbReference>
<dbReference type="InterPro" id="IPR002110">
    <property type="entry name" value="Ankyrin_rpt"/>
</dbReference>
<dbReference type="STRING" id="283909.R7TPZ2"/>
<reference evidence="5" key="1">
    <citation type="submission" date="2012-12" db="EMBL/GenBank/DDBJ databases">
        <authorList>
            <person name="Hellsten U."/>
            <person name="Grimwood J."/>
            <person name="Chapman J.A."/>
            <person name="Shapiro H."/>
            <person name="Aerts A."/>
            <person name="Otillar R.P."/>
            <person name="Terry A.Y."/>
            <person name="Boore J.L."/>
            <person name="Simakov O."/>
            <person name="Marletaz F."/>
            <person name="Cho S.-J."/>
            <person name="Edsinger-Gonzales E."/>
            <person name="Havlak P."/>
            <person name="Kuo D.-H."/>
            <person name="Larsson T."/>
            <person name="Lv J."/>
            <person name="Arendt D."/>
            <person name="Savage R."/>
            <person name="Osoegawa K."/>
            <person name="de Jong P."/>
            <person name="Lindberg D.R."/>
            <person name="Seaver E.C."/>
            <person name="Weisblat D.A."/>
            <person name="Putnam N.H."/>
            <person name="Grigoriev I.V."/>
            <person name="Rokhsar D.S."/>
        </authorList>
    </citation>
    <scope>NUCLEOTIDE SEQUENCE</scope>
    <source>
        <strain evidence="5">I ESC-2004</strain>
    </source>
</reference>
<dbReference type="Pfam" id="PF00023">
    <property type="entry name" value="Ank"/>
    <property type="match status" value="1"/>
</dbReference>
<feature type="repeat" description="ANK" evidence="1">
    <location>
        <begin position="151"/>
        <end position="184"/>
    </location>
</feature>
<dbReference type="PROSITE" id="PS50225">
    <property type="entry name" value="SOCS"/>
    <property type="match status" value="1"/>
</dbReference>
<evidence type="ECO:0000313" key="4">
    <source>
        <dbReference type="EnsemblMetazoa" id="CapteP162329"/>
    </source>
</evidence>
<sequence>MGHAASKVIEVEGPFSSKHHDTSCPLRLLVVKRDFVPFLEELKSRIHTGHGSIGFASPALLQRCSGSSNPKPGDFQDIHDDVLSYKADHGPETAHFVYVRCSCKGRYAGLDINRLDSRGMAAIHVAVRRGDPDMLTLLLNLGANAAKASRWGLTPLHIACETGNQPAVANLLHEAGVDPNETEQLDLKNIGNERRTPLIVAATHGHTECLLELLNKNADCNLCDYKGNTALHKAAVYGVNSSIAPLLKYGAELNAQNHLGLTALHLALMQTHKGIVKDLLKAGATVTHKCDAHLPSILSVAAMTGEVQVLDQCIAAQQNIDEIDASDRTPLYYTFTGDVRRLRRSYPAIEEQGICFDFHHAMLPERRFTFRRLIEHGADIERMLKDALWHDALSSKHFTLHQYTELFGVCLCSCGLAGFSNADVDQLFWKLLSRNNERLVRVLLNALPRLCGHLRPKFCEVLDWTGAHTDDAVVRHLENAGADASTAEWVLRQTQGARSLRDWSRQAIRSTISANVAYRAPRLPLPNRLIDFVMMTEFDDEISCRKRT</sequence>
<evidence type="ECO:0000313" key="3">
    <source>
        <dbReference type="EMBL" id="ELT95724.1"/>
    </source>
</evidence>